<keyword evidence="8 11" id="KW-1133">Transmembrane helix</keyword>
<dbReference type="SMART" id="SM00665">
    <property type="entry name" value="B561"/>
    <property type="match status" value="1"/>
</dbReference>
<dbReference type="EMBL" id="NHTK01000871">
    <property type="protein sequence ID" value="PPR04941.1"/>
    <property type="molecule type" value="Genomic_DNA"/>
</dbReference>
<accession>A0A409YPL8</accession>
<dbReference type="InParanoid" id="A0A409YPL8"/>
<feature type="transmembrane region" description="Helical" evidence="11">
    <location>
        <begin position="15"/>
        <end position="36"/>
    </location>
</feature>
<evidence type="ECO:0000256" key="5">
    <source>
        <dbReference type="ARBA" id="ARBA00022692"/>
    </source>
</evidence>
<evidence type="ECO:0000259" key="12">
    <source>
        <dbReference type="PROSITE" id="PS50939"/>
    </source>
</evidence>
<keyword evidence="14" id="KW-1185">Reference proteome</keyword>
<keyword evidence="6" id="KW-0479">Metal-binding</keyword>
<dbReference type="STRING" id="181874.A0A409YPL8"/>
<dbReference type="GO" id="GO:0016020">
    <property type="term" value="C:membrane"/>
    <property type="evidence" value="ECO:0007669"/>
    <property type="project" value="UniProtKB-SubCell"/>
</dbReference>
<name>A0A409YPL8_9AGAR</name>
<dbReference type="GO" id="GO:0020037">
    <property type="term" value="F:heme binding"/>
    <property type="evidence" value="ECO:0007669"/>
    <property type="project" value="TreeGrafter"/>
</dbReference>
<keyword evidence="10 11" id="KW-0472">Membrane</keyword>
<dbReference type="GO" id="GO:0140575">
    <property type="term" value="F:transmembrane monodehydroascorbate reductase activity"/>
    <property type="evidence" value="ECO:0007669"/>
    <property type="project" value="InterPro"/>
</dbReference>
<comment type="caution">
    <text evidence="13">The sequence shown here is derived from an EMBL/GenBank/DDBJ whole genome shotgun (WGS) entry which is preliminary data.</text>
</comment>
<keyword evidence="4" id="KW-0349">Heme</keyword>
<dbReference type="InterPro" id="IPR045150">
    <property type="entry name" value="CYB561D1/2"/>
</dbReference>
<evidence type="ECO:0000256" key="4">
    <source>
        <dbReference type="ARBA" id="ARBA00022617"/>
    </source>
</evidence>
<keyword evidence="3" id="KW-0813">Transport</keyword>
<evidence type="ECO:0000256" key="1">
    <source>
        <dbReference type="ARBA" id="ARBA00001970"/>
    </source>
</evidence>
<reference evidence="13 14" key="1">
    <citation type="journal article" date="2018" name="Evol. Lett.">
        <title>Horizontal gene cluster transfer increased hallucinogenic mushroom diversity.</title>
        <authorList>
            <person name="Reynolds H.T."/>
            <person name="Vijayakumar V."/>
            <person name="Gluck-Thaler E."/>
            <person name="Korotkin H.B."/>
            <person name="Matheny P.B."/>
            <person name="Slot J.C."/>
        </authorList>
    </citation>
    <scope>NUCLEOTIDE SEQUENCE [LARGE SCALE GENOMIC DNA]</scope>
    <source>
        <strain evidence="13 14">2629</strain>
    </source>
</reference>
<comment type="subcellular location">
    <subcellularLocation>
        <location evidence="2">Membrane</location>
        <topology evidence="2">Multi-pass membrane protein</topology>
    </subcellularLocation>
</comment>
<dbReference type="InterPro" id="IPR006593">
    <property type="entry name" value="Cyt_b561/ferric_Rdtase_TM"/>
</dbReference>
<comment type="cofactor">
    <cofactor evidence="1">
        <name>heme b</name>
        <dbReference type="ChEBI" id="CHEBI:60344"/>
    </cofactor>
</comment>
<feature type="transmembrane region" description="Helical" evidence="11">
    <location>
        <begin position="167"/>
        <end position="186"/>
    </location>
</feature>
<feature type="transmembrane region" description="Helical" evidence="11">
    <location>
        <begin position="48"/>
        <end position="69"/>
    </location>
</feature>
<evidence type="ECO:0000256" key="8">
    <source>
        <dbReference type="ARBA" id="ARBA00022989"/>
    </source>
</evidence>
<gene>
    <name evidence="13" type="ORF">CVT24_007291</name>
</gene>
<evidence type="ECO:0000313" key="13">
    <source>
        <dbReference type="EMBL" id="PPR04941.1"/>
    </source>
</evidence>
<dbReference type="Pfam" id="PF03188">
    <property type="entry name" value="Cytochrom_B561"/>
    <property type="match status" value="1"/>
</dbReference>
<dbReference type="PANTHER" id="PTHR15422">
    <property type="entry name" value="OS05G0565100 PROTEIN"/>
    <property type="match status" value="1"/>
</dbReference>
<keyword evidence="9" id="KW-0408">Iron</keyword>
<organism evidence="13 14">
    <name type="scientific">Panaeolus cyanescens</name>
    <dbReference type="NCBI Taxonomy" id="181874"/>
    <lineage>
        <taxon>Eukaryota</taxon>
        <taxon>Fungi</taxon>
        <taxon>Dikarya</taxon>
        <taxon>Basidiomycota</taxon>
        <taxon>Agaricomycotina</taxon>
        <taxon>Agaricomycetes</taxon>
        <taxon>Agaricomycetidae</taxon>
        <taxon>Agaricales</taxon>
        <taxon>Agaricineae</taxon>
        <taxon>Galeropsidaceae</taxon>
        <taxon>Panaeolus</taxon>
    </lineage>
</organism>
<sequence length="213" mass="24269">MSTIHFPLTAVERQVITHALLCSVGFLVLLPVGVLIPRLTRTLNYQWFWAHWIFQLVIAGPVIFAGYAKGHQLTTHLGTGHFKDPHEKMGVTLLSLYIIQLLLGIFVHFAKFPRVFRGYRPPHSYIHAVLGLVILALAQWQIHYGLYTEWQLADGGLHKVTQKAKDAWRALLIVFWVLYAVGLTLLPRQFAQERQARKNNMADNIALDNTSKP</sequence>
<dbReference type="AlphaFoldDB" id="A0A409YPL8"/>
<evidence type="ECO:0000256" key="10">
    <source>
        <dbReference type="ARBA" id="ARBA00023136"/>
    </source>
</evidence>
<dbReference type="GO" id="GO:0046872">
    <property type="term" value="F:metal ion binding"/>
    <property type="evidence" value="ECO:0007669"/>
    <property type="project" value="UniProtKB-KW"/>
</dbReference>
<evidence type="ECO:0000256" key="7">
    <source>
        <dbReference type="ARBA" id="ARBA00022982"/>
    </source>
</evidence>
<evidence type="ECO:0000256" key="9">
    <source>
        <dbReference type="ARBA" id="ARBA00023004"/>
    </source>
</evidence>
<dbReference type="CDD" id="cd08760">
    <property type="entry name" value="Cyt_b561_FRRS1_like"/>
    <property type="match status" value="1"/>
</dbReference>
<proteinExistence type="predicted"/>
<evidence type="ECO:0000256" key="6">
    <source>
        <dbReference type="ARBA" id="ARBA00022723"/>
    </source>
</evidence>
<keyword evidence="5 11" id="KW-0812">Transmembrane</keyword>
<dbReference type="Proteomes" id="UP000284842">
    <property type="component" value="Unassembled WGS sequence"/>
</dbReference>
<feature type="transmembrane region" description="Helical" evidence="11">
    <location>
        <begin position="124"/>
        <end position="147"/>
    </location>
</feature>
<dbReference type="PANTHER" id="PTHR15422:SF24">
    <property type="entry name" value="DOMON RELATED DOMAIN-CONTAINING PROTEIN"/>
    <property type="match status" value="1"/>
</dbReference>
<evidence type="ECO:0000256" key="2">
    <source>
        <dbReference type="ARBA" id="ARBA00004141"/>
    </source>
</evidence>
<evidence type="ECO:0000256" key="11">
    <source>
        <dbReference type="SAM" id="Phobius"/>
    </source>
</evidence>
<evidence type="ECO:0000256" key="3">
    <source>
        <dbReference type="ARBA" id="ARBA00022448"/>
    </source>
</evidence>
<dbReference type="PROSITE" id="PS50939">
    <property type="entry name" value="CYTOCHROME_B561"/>
    <property type="match status" value="1"/>
</dbReference>
<evidence type="ECO:0000313" key="14">
    <source>
        <dbReference type="Proteomes" id="UP000284842"/>
    </source>
</evidence>
<protein>
    <recommendedName>
        <fullName evidence="12">Cytochrome b561 domain-containing protein</fullName>
    </recommendedName>
</protein>
<feature type="domain" description="Cytochrome b561" evidence="12">
    <location>
        <begin position="1"/>
        <end position="185"/>
    </location>
</feature>
<keyword evidence="7" id="KW-0249">Electron transport</keyword>
<dbReference type="Gene3D" id="1.20.120.1770">
    <property type="match status" value="1"/>
</dbReference>
<dbReference type="OrthoDB" id="366214at2759"/>
<feature type="transmembrane region" description="Helical" evidence="11">
    <location>
        <begin position="89"/>
        <end position="112"/>
    </location>
</feature>